<sequence length="266" mass="28193">MNGATILETMLRRDRVVVMGALGVIAGLAWAYIGYLAWEMQEMGGGGAAGIGLGAAMPRIEAWNLVDLVTLFVMWSVMMVAMMLPAVSGMLLAFATINRRRRERHEPDVATAVFLCGYLLVWVGFSVLATLVQWGLQSAALLSPMMAGTSPILGGTLLIAAGIFQWTPVKDVCLAHCRSPMSFILSDWREGIGGAVLMGLHHGAFCVGCCWALMGLLFVAGVMNLLWVAALTVFVVIEKLAPCGDIVGRITGGVLVAAGVVLLVQA</sequence>
<feature type="transmembrane region" description="Helical" evidence="1">
    <location>
        <begin position="109"/>
        <end position="132"/>
    </location>
</feature>
<dbReference type="AlphaFoldDB" id="A0A382ECH2"/>
<accession>A0A382ECH2</accession>
<dbReference type="Pfam" id="PF09948">
    <property type="entry name" value="PpoB2"/>
    <property type="match status" value="1"/>
</dbReference>
<dbReference type="InterPro" id="IPR018688">
    <property type="entry name" value="PpoB2-like"/>
</dbReference>
<reference evidence="2" key="1">
    <citation type="submission" date="2018-05" db="EMBL/GenBank/DDBJ databases">
        <authorList>
            <person name="Lanie J.A."/>
            <person name="Ng W.-L."/>
            <person name="Kazmierczak K.M."/>
            <person name="Andrzejewski T.M."/>
            <person name="Davidsen T.M."/>
            <person name="Wayne K.J."/>
            <person name="Tettelin H."/>
            <person name="Glass J.I."/>
            <person name="Rusch D."/>
            <person name="Podicherti R."/>
            <person name="Tsui H.-C.T."/>
            <person name="Winkler M.E."/>
        </authorList>
    </citation>
    <scope>NUCLEOTIDE SEQUENCE</scope>
</reference>
<feature type="transmembrane region" description="Helical" evidence="1">
    <location>
        <begin position="72"/>
        <end position="97"/>
    </location>
</feature>
<protein>
    <recommendedName>
        <fullName evidence="3">Metal-binding integral membrane protein-like protein</fullName>
    </recommendedName>
</protein>
<dbReference type="EMBL" id="UINC01043516">
    <property type="protein sequence ID" value="SVB47663.1"/>
    <property type="molecule type" value="Genomic_DNA"/>
</dbReference>
<keyword evidence="1" id="KW-1133">Transmembrane helix</keyword>
<proteinExistence type="predicted"/>
<evidence type="ECO:0000313" key="2">
    <source>
        <dbReference type="EMBL" id="SVB47663.1"/>
    </source>
</evidence>
<feature type="transmembrane region" description="Helical" evidence="1">
    <location>
        <begin position="220"/>
        <end position="237"/>
    </location>
</feature>
<feature type="transmembrane region" description="Helical" evidence="1">
    <location>
        <begin position="152"/>
        <end position="169"/>
    </location>
</feature>
<organism evidence="2">
    <name type="scientific">marine metagenome</name>
    <dbReference type="NCBI Taxonomy" id="408172"/>
    <lineage>
        <taxon>unclassified sequences</taxon>
        <taxon>metagenomes</taxon>
        <taxon>ecological metagenomes</taxon>
    </lineage>
</organism>
<feature type="transmembrane region" description="Helical" evidence="1">
    <location>
        <begin position="16"/>
        <end position="38"/>
    </location>
</feature>
<evidence type="ECO:0000256" key="1">
    <source>
        <dbReference type="SAM" id="Phobius"/>
    </source>
</evidence>
<name>A0A382ECH2_9ZZZZ</name>
<keyword evidence="1" id="KW-0812">Transmembrane</keyword>
<keyword evidence="1" id="KW-0472">Membrane</keyword>
<evidence type="ECO:0008006" key="3">
    <source>
        <dbReference type="Google" id="ProtNLM"/>
    </source>
</evidence>
<feature type="transmembrane region" description="Helical" evidence="1">
    <location>
        <begin position="246"/>
        <end position="264"/>
    </location>
</feature>
<gene>
    <name evidence="2" type="ORF">METZ01_LOCUS200517</name>
</gene>